<evidence type="ECO:0000256" key="8">
    <source>
        <dbReference type="ARBA" id="ARBA00025802"/>
    </source>
</evidence>
<dbReference type="GO" id="GO:0009089">
    <property type="term" value="P:lysine biosynthetic process via diaminopimelate"/>
    <property type="evidence" value="ECO:0007669"/>
    <property type="project" value="TreeGrafter"/>
</dbReference>
<dbReference type="Gene3D" id="2.40.37.10">
    <property type="entry name" value="Lyase, Ornithine Decarboxylase, Chain A, domain 1"/>
    <property type="match status" value="1"/>
</dbReference>
<dbReference type="FunFam" id="3.20.20.10:FF:000012">
    <property type="entry name" value="Carboxynorspermidine/carboxyspermidine decarboxylase"/>
    <property type="match status" value="1"/>
</dbReference>
<dbReference type="EMBL" id="CP120682">
    <property type="protein sequence ID" value="WKN35311.1"/>
    <property type="molecule type" value="Genomic_DNA"/>
</dbReference>
<dbReference type="InterPro" id="IPR022643">
    <property type="entry name" value="De-COase2_C"/>
</dbReference>
<protein>
    <recommendedName>
        <fullName evidence="3">Carboxynorspermidine/carboxyspermidine decarboxylase</fullName>
        <ecNumber evidence="2">4.1.1.96</ecNumber>
    </recommendedName>
</protein>
<reference evidence="13" key="2">
    <citation type="journal article" date="2024" name="Antonie Van Leeuwenhoek">
        <title>Roseihalotalea indica gen. nov., sp. nov., a halophilic Bacteroidetes from mesopelagic Southwest Indian Ocean with higher carbohydrate metabolic potential.</title>
        <authorList>
            <person name="Chen B."/>
            <person name="Zhang M."/>
            <person name="Lin D."/>
            <person name="Ye J."/>
            <person name="Tang K."/>
        </authorList>
    </citation>
    <scope>NUCLEOTIDE SEQUENCE</scope>
    <source>
        <strain evidence="13">TK19036</strain>
    </source>
</reference>
<evidence type="ECO:0000256" key="10">
    <source>
        <dbReference type="ARBA" id="ARBA00047389"/>
    </source>
</evidence>
<evidence type="ECO:0000256" key="2">
    <source>
        <dbReference type="ARBA" id="ARBA00012259"/>
    </source>
</evidence>
<feature type="binding site" evidence="11">
    <location>
        <position position="279"/>
    </location>
    <ligand>
        <name>substrate</name>
    </ligand>
</feature>
<reference evidence="13" key="1">
    <citation type="journal article" date="2023" name="Comput. Struct. Biotechnol. J.">
        <title>Discovery of a novel marine Bacteroidetes with a rich repertoire of carbohydrate-active enzymes.</title>
        <authorList>
            <person name="Chen B."/>
            <person name="Liu G."/>
            <person name="Chen Q."/>
            <person name="Wang H."/>
            <person name="Liu L."/>
            <person name="Tang K."/>
        </authorList>
    </citation>
    <scope>NUCLEOTIDE SEQUENCE</scope>
    <source>
        <strain evidence="13">TK19036</strain>
    </source>
</reference>
<evidence type="ECO:0000259" key="12">
    <source>
        <dbReference type="Pfam" id="PF00278"/>
    </source>
</evidence>
<dbReference type="PANTHER" id="PTHR43727">
    <property type="entry name" value="DIAMINOPIMELATE DECARBOXYLASE"/>
    <property type="match status" value="1"/>
</dbReference>
<dbReference type="CDD" id="cd06829">
    <property type="entry name" value="PLPDE_III_CANSDC"/>
    <property type="match status" value="1"/>
</dbReference>
<proteinExistence type="inferred from homology"/>
<dbReference type="InterPro" id="IPR029066">
    <property type="entry name" value="PLP-binding_barrel"/>
</dbReference>
<gene>
    <name evidence="13" type="primary">nspC</name>
    <name evidence="13" type="ORF">K4G66_23315</name>
</gene>
<dbReference type="PIRSF" id="PIRSF038941">
    <property type="entry name" value="NspC"/>
    <property type="match status" value="1"/>
</dbReference>
<evidence type="ECO:0000256" key="3">
    <source>
        <dbReference type="ARBA" id="ARBA00013633"/>
    </source>
</evidence>
<evidence type="ECO:0000256" key="6">
    <source>
        <dbReference type="ARBA" id="ARBA00023066"/>
    </source>
</evidence>
<dbReference type="GO" id="GO:0008295">
    <property type="term" value="P:spermidine biosynthetic process"/>
    <property type="evidence" value="ECO:0007669"/>
    <property type="project" value="UniProtKB-KW"/>
</dbReference>
<dbReference type="Pfam" id="PF00278">
    <property type="entry name" value="Orn_DAP_Arg_deC"/>
    <property type="match status" value="1"/>
</dbReference>
<dbReference type="GO" id="GO:0008836">
    <property type="term" value="F:diaminopimelate decarboxylase activity"/>
    <property type="evidence" value="ECO:0007669"/>
    <property type="project" value="TreeGrafter"/>
</dbReference>
<evidence type="ECO:0000313" key="13">
    <source>
        <dbReference type="EMBL" id="WKN35311.1"/>
    </source>
</evidence>
<comment type="catalytic activity">
    <reaction evidence="10">
        <text>carboxynorspermidine + H(+) = norspermidine + CO2</text>
        <dbReference type="Rhea" id="RHEA:34099"/>
        <dbReference type="ChEBI" id="CHEBI:15378"/>
        <dbReference type="ChEBI" id="CHEBI:16526"/>
        <dbReference type="ChEBI" id="CHEBI:57920"/>
        <dbReference type="ChEBI" id="CHEBI:65070"/>
        <dbReference type="EC" id="4.1.1.96"/>
    </reaction>
</comment>
<dbReference type="InterPro" id="IPR009006">
    <property type="entry name" value="Ala_racemase/Decarboxylase_C"/>
</dbReference>
<evidence type="ECO:0000256" key="5">
    <source>
        <dbReference type="ARBA" id="ARBA00022898"/>
    </source>
</evidence>
<comment type="catalytic activity">
    <reaction evidence="9">
        <text>carboxyspermidine + H(+) = spermidine + CO2</text>
        <dbReference type="Rhea" id="RHEA:34095"/>
        <dbReference type="ChEBI" id="CHEBI:15378"/>
        <dbReference type="ChEBI" id="CHEBI:16526"/>
        <dbReference type="ChEBI" id="CHEBI:57834"/>
        <dbReference type="ChEBI" id="CHEBI:65072"/>
        <dbReference type="EC" id="4.1.1.96"/>
    </reaction>
</comment>
<dbReference type="Gene3D" id="3.20.20.10">
    <property type="entry name" value="Alanine racemase"/>
    <property type="match status" value="1"/>
</dbReference>
<keyword evidence="5" id="KW-0663">Pyridoxal phosphate</keyword>
<dbReference type="NCBIfam" id="TIGR01047">
    <property type="entry name" value="nspC"/>
    <property type="match status" value="1"/>
</dbReference>
<evidence type="ECO:0000256" key="4">
    <source>
        <dbReference type="ARBA" id="ARBA00022793"/>
    </source>
</evidence>
<name>A0AA49GN64_9BACT</name>
<evidence type="ECO:0000256" key="1">
    <source>
        <dbReference type="ARBA" id="ARBA00001933"/>
    </source>
</evidence>
<comment type="cofactor">
    <cofactor evidence="1">
        <name>pyridoxal 5'-phosphate</name>
        <dbReference type="ChEBI" id="CHEBI:597326"/>
    </cofactor>
</comment>
<organism evidence="13">
    <name type="scientific">Roseihalotalea indica</name>
    <dbReference type="NCBI Taxonomy" id="2867963"/>
    <lineage>
        <taxon>Bacteria</taxon>
        <taxon>Pseudomonadati</taxon>
        <taxon>Bacteroidota</taxon>
        <taxon>Cytophagia</taxon>
        <taxon>Cytophagales</taxon>
        <taxon>Catalimonadaceae</taxon>
        <taxon>Roseihalotalea</taxon>
    </lineage>
</organism>
<evidence type="ECO:0000256" key="9">
    <source>
        <dbReference type="ARBA" id="ARBA00047351"/>
    </source>
</evidence>
<dbReference type="AlphaFoldDB" id="A0AA49GN64"/>
<keyword evidence="4" id="KW-0210">Decarboxylase</keyword>
<dbReference type="GO" id="GO:0045312">
    <property type="term" value="P:nor-spermidine biosynthetic process"/>
    <property type="evidence" value="ECO:0007669"/>
    <property type="project" value="InterPro"/>
</dbReference>
<evidence type="ECO:0000256" key="7">
    <source>
        <dbReference type="ARBA" id="ARBA00023239"/>
    </source>
</evidence>
<dbReference type="PANTHER" id="PTHR43727:SF1">
    <property type="entry name" value="CARBOXYNORSPERMIDINE_CARBOXYSPERMIDINE DECARBOXYLASE"/>
    <property type="match status" value="1"/>
</dbReference>
<dbReference type="EC" id="4.1.1.96" evidence="2"/>
<feature type="domain" description="Orn/DAP/Arg decarboxylase 2 C-terminal" evidence="12">
    <location>
        <begin position="217"/>
        <end position="335"/>
    </location>
</feature>
<comment type="similarity">
    <text evidence="8">Belongs to the Orn/Lys/Arg decarboxylase class-II family. NspC subfamily.</text>
</comment>
<sequence>MSIDFSQVPSACFVLEEAKLKRNLEIMKYVQQESGAKIILALKGFAMFRVFPLIREYLHGTTASSLHEARLGFEEFGDEVHAYCPAYFEDEFAEMMQYCNHITFNSLNQWNRFKESVQSSDKEISCGIRINPEYSEVETDLYNPCAVGTRLGITAEQLGETLPTGVEGIHFHTLCESDSYALERTLKVIEDRFSTHLRQAKWVNFGGGHLMTREGYDLSHLVRLIRNFREKYQVEVIMEPGSAVAWDTGYLTSTVEDILDSRGIYAVILDVSISAHMPDCIEMPYKPKVLGARDAQPKEPAYRLGGLTCLAGDYVGDYAFDRPLQMGDRIIFDDMMHYTMVKTTFFNGVRHPSIGIWHEDSTFELVSQLGYEAYKQKLS</sequence>
<dbReference type="SUPFAM" id="SSF50621">
    <property type="entry name" value="Alanine racemase C-terminal domain-like"/>
    <property type="match status" value="1"/>
</dbReference>
<keyword evidence="6" id="KW-0745">Spermidine biosynthesis</keyword>
<accession>A0AA49GN64</accession>
<keyword evidence="7 13" id="KW-0456">Lyase</keyword>
<dbReference type="InterPro" id="IPR005730">
    <property type="entry name" value="Nsp_de-COase"/>
</dbReference>
<evidence type="ECO:0000256" key="11">
    <source>
        <dbReference type="PIRSR" id="PIRSR038941-1"/>
    </source>
</evidence>
<dbReference type="SUPFAM" id="SSF51419">
    <property type="entry name" value="PLP-binding barrel"/>
    <property type="match status" value="1"/>
</dbReference>